<dbReference type="GO" id="GO:0005737">
    <property type="term" value="C:cytoplasm"/>
    <property type="evidence" value="ECO:0007669"/>
    <property type="project" value="TreeGrafter"/>
</dbReference>
<accession>A0A067PED1</accession>
<reference evidence="3" key="1">
    <citation type="journal article" date="2014" name="Proc. Natl. Acad. Sci. U.S.A.">
        <title>Extensive sampling of basidiomycete genomes demonstrates inadequacy of the white-rot/brown-rot paradigm for wood decay fungi.</title>
        <authorList>
            <person name="Riley R."/>
            <person name="Salamov A.A."/>
            <person name="Brown D.W."/>
            <person name="Nagy L.G."/>
            <person name="Floudas D."/>
            <person name="Held B.W."/>
            <person name="Levasseur A."/>
            <person name="Lombard V."/>
            <person name="Morin E."/>
            <person name="Otillar R."/>
            <person name="Lindquist E.A."/>
            <person name="Sun H."/>
            <person name="LaButti K.M."/>
            <person name="Schmutz J."/>
            <person name="Jabbour D."/>
            <person name="Luo H."/>
            <person name="Baker S.E."/>
            <person name="Pisabarro A.G."/>
            <person name="Walton J.D."/>
            <person name="Blanchette R.A."/>
            <person name="Henrissat B."/>
            <person name="Martin F."/>
            <person name="Cullen D."/>
            <person name="Hibbett D.S."/>
            <person name="Grigoriev I.V."/>
        </authorList>
    </citation>
    <scope>NUCLEOTIDE SEQUENCE [LARGE SCALE GENOMIC DNA]</scope>
    <source>
        <strain evidence="3">MUCL 33604</strain>
    </source>
</reference>
<dbReference type="PANTHER" id="PTHR19321:SF41">
    <property type="entry name" value="FASCETTO-RELATED"/>
    <property type="match status" value="1"/>
</dbReference>
<proteinExistence type="predicted"/>
<dbReference type="GO" id="GO:0005819">
    <property type="term" value="C:spindle"/>
    <property type="evidence" value="ECO:0007669"/>
    <property type="project" value="TreeGrafter"/>
</dbReference>
<sequence>MAQPNLNITSLLNSLHSHLQSQTQLLPALHGQLGLPQSALADELTTLQQQLNLCVESQIDARRKQVQEWTDKCDEIERQCFRYNAALGGNVKASGTSIGELRKEHVLPTRHQKLSAHQEKLRQLYHSKLEQLNTLTNRIATLARTLGSEFYPADILEPAPAPGAESHDVGDCRDVTPERFSRLEKELVRGKGEVTKRLTQLHETFIQIDWLYSELGITPPSLEDLPPPPPNPVSTSSSLTIPPFPRSGSSSTSLSASTSINSDPFLCSMSTPTPSSRNDRATLLFHPPSSDEPSPDEEIEFQRVFAHFALRIEESSQPLPPPKGLESVEPSQPLLAWSQNTLTSLVSLKTRRESHIQAMYDQLEALWRRLGVTDGEMDGFVEEHRGSTESVVRAYEEELERMLELKRERMGVFVMNARTEIEGLWEELMVGEVEKADFAPFYDDEHTEELLTLHEEEIQRLKEERRFKGPLLASIKKYFEICEEEKELAAAATDQSRLLGRGARDPGRLLREEKMRKRVKKEKPRLEQDLLASIPSWETAHGRPFLVHGESILRILMDTVGPTMDKENKRKPAQQHQPPPQAPPRAGSVPPRSKTPSNSNAGSGAYMPRTTGTGVVTPAVRPLSSMGSAQSAPNKRPRLGDSTSGNVNRPSSSHARSGSNGHHRSPSKSGLPVKMLSASVSSSASLPRPTPVHMVMPVPQLASQHHVLGHGRLPSTQAAGYHQQPQQSRISSNTSVYALSTSTSSRGYGSGASGVTKKPSRPKESFKPRPSVDVGYGDVGGATRRSGFAGMAVKEEDECL</sequence>
<feature type="compositionally biased region" description="Basic and acidic residues" evidence="1">
    <location>
        <begin position="502"/>
        <end position="515"/>
    </location>
</feature>
<dbReference type="Pfam" id="PF03999">
    <property type="entry name" value="MAP65_ASE1"/>
    <property type="match status" value="1"/>
</dbReference>
<dbReference type="InParanoid" id="A0A067PED1"/>
<dbReference type="EMBL" id="KL197741">
    <property type="protein sequence ID" value="KDQ52200.1"/>
    <property type="molecule type" value="Genomic_DNA"/>
</dbReference>
<dbReference type="HOGENOM" id="CLU_009812_0_0_1"/>
<evidence type="ECO:0000313" key="3">
    <source>
        <dbReference type="Proteomes" id="UP000027265"/>
    </source>
</evidence>
<dbReference type="STRING" id="933084.A0A067PED1"/>
<dbReference type="Proteomes" id="UP000027265">
    <property type="component" value="Unassembled WGS sequence"/>
</dbReference>
<evidence type="ECO:0000256" key="1">
    <source>
        <dbReference type="SAM" id="MobiDB-lite"/>
    </source>
</evidence>
<protein>
    <recommendedName>
        <fullName evidence="4">Microtubule associated protein</fullName>
    </recommendedName>
</protein>
<dbReference type="InterPro" id="IPR007145">
    <property type="entry name" value="MAP65_Ase1_PRC1"/>
</dbReference>
<name>A0A067PED1_9AGAM</name>
<dbReference type="GO" id="GO:0008017">
    <property type="term" value="F:microtubule binding"/>
    <property type="evidence" value="ECO:0007669"/>
    <property type="project" value="InterPro"/>
</dbReference>
<dbReference type="OrthoDB" id="642895at2759"/>
<feature type="compositionally biased region" description="Low complexity" evidence="1">
    <location>
        <begin position="247"/>
        <end position="262"/>
    </location>
</feature>
<dbReference type="GO" id="GO:0000226">
    <property type="term" value="P:microtubule cytoskeleton organization"/>
    <property type="evidence" value="ECO:0007669"/>
    <property type="project" value="InterPro"/>
</dbReference>
<dbReference type="PANTHER" id="PTHR19321">
    <property type="entry name" value="PROTEIN REGULATOR OF CYTOKINESIS 1 PRC1-RELATED"/>
    <property type="match status" value="1"/>
</dbReference>
<feature type="region of interest" description="Disordered" evidence="1">
    <location>
        <begin position="563"/>
        <end position="692"/>
    </location>
</feature>
<feature type="region of interest" description="Disordered" evidence="1">
    <location>
        <begin position="221"/>
        <end position="296"/>
    </location>
</feature>
<feature type="region of interest" description="Disordered" evidence="1">
    <location>
        <begin position="741"/>
        <end position="800"/>
    </location>
</feature>
<dbReference type="Gene3D" id="1.20.58.1520">
    <property type="match status" value="1"/>
</dbReference>
<evidence type="ECO:0008006" key="4">
    <source>
        <dbReference type="Google" id="ProtNLM"/>
    </source>
</evidence>
<organism evidence="2 3">
    <name type="scientific">Jaapia argillacea MUCL 33604</name>
    <dbReference type="NCBI Taxonomy" id="933084"/>
    <lineage>
        <taxon>Eukaryota</taxon>
        <taxon>Fungi</taxon>
        <taxon>Dikarya</taxon>
        <taxon>Basidiomycota</taxon>
        <taxon>Agaricomycotina</taxon>
        <taxon>Agaricomycetes</taxon>
        <taxon>Agaricomycetidae</taxon>
        <taxon>Jaapiales</taxon>
        <taxon>Jaapiaceae</taxon>
        <taxon>Jaapia</taxon>
    </lineage>
</organism>
<feature type="compositionally biased region" description="Polar residues" evidence="1">
    <location>
        <begin position="641"/>
        <end position="660"/>
    </location>
</feature>
<dbReference type="AlphaFoldDB" id="A0A067PED1"/>
<feature type="region of interest" description="Disordered" evidence="1">
    <location>
        <begin position="500"/>
        <end position="524"/>
    </location>
</feature>
<evidence type="ECO:0000313" key="2">
    <source>
        <dbReference type="EMBL" id="KDQ52200.1"/>
    </source>
</evidence>
<gene>
    <name evidence="2" type="ORF">JAAARDRAFT_50341</name>
</gene>
<keyword evidence="3" id="KW-1185">Reference proteome</keyword>